<evidence type="ECO:0000313" key="2">
    <source>
        <dbReference type="EMBL" id="SHF62177.1"/>
    </source>
</evidence>
<gene>
    <name evidence="2" type="ORF">SAMN02745753_02355</name>
</gene>
<feature type="chain" id="PRO_5012612434" description="Spy/CpxP family protein refolding chaperone" evidence="1">
    <location>
        <begin position="30"/>
        <end position="160"/>
    </location>
</feature>
<keyword evidence="3" id="KW-1185">Reference proteome</keyword>
<name>A0A1M5D5N8_9GAMM</name>
<evidence type="ECO:0008006" key="4">
    <source>
        <dbReference type="Google" id="ProtNLM"/>
    </source>
</evidence>
<dbReference type="EMBL" id="FQVF01000009">
    <property type="protein sequence ID" value="SHF62177.1"/>
    <property type="molecule type" value="Genomic_DNA"/>
</dbReference>
<accession>A0A1M5D5N8</accession>
<reference evidence="3" key="1">
    <citation type="submission" date="2016-11" db="EMBL/GenBank/DDBJ databases">
        <authorList>
            <person name="Varghese N."/>
            <person name="Submissions S."/>
        </authorList>
    </citation>
    <scope>NUCLEOTIDE SEQUENCE [LARGE SCALE GENOMIC DNA]</scope>
    <source>
        <strain evidence="3">DSM 16579</strain>
    </source>
</reference>
<protein>
    <recommendedName>
        <fullName evidence="4">Spy/CpxP family protein refolding chaperone</fullName>
    </recommendedName>
</protein>
<sequence length="160" mass="17368">MFNHKKAGMMGVIGLSAAIITGVAVSAYAETKSPQSDVVKGQATQEAPMNAVPSHEQLASRMAQQLGLDEKTQLKVSDLFEKDGKAIRKIQEQLQTTQMELSSLSPSSKDYMDKVDDLAEKSGELTEDLTIAYAKNRAGLYALLTPQQIKKLETPAQPQS</sequence>
<dbReference type="STRING" id="1122206.SAMN02745753_02355"/>
<evidence type="ECO:0000256" key="1">
    <source>
        <dbReference type="SAM" id="SignalP"/>
    </source>
</evidence>
<dbReference type="Gene3D" id="1.20.120.1490">
    <property type="match status" value="1"/>
</dbReference>
<keyword evidence="1" id="KW-0732">Signal</keyword>
<dbReference type="Proteomes" id="UP000184517">
    <property type="component" value="Unassembled WGS sequence"/>
</dbReference>
<organism evidence="2 3">
    <name type="scientific">Marinomonas polaris DSM 16579</name>
    <dbReference type="NCBI Taxonomy" id="1122206"/>
    <lineage>
        <taxon>Bacteria</taxon>
        <taxon>Pseudomonadati</taxon>
        <taxon>Pseudomonadota</taxon>
        <taxon>Gammaproteobacteria</taxon>
        <taxon>Oceanospirillales</taxon>
        <taxon>Oceanospirillaceae</taxon>
        <taxon>Marinomonas</taxon>
    </lineage>
</organism>
<evidence type="ECO:0000313" key="3">
    <source>
        <dbReference type="Proteomes" id="UP000184517"/>
    </source>
</evidence>
<dbReference type="RefSeq" id="WP_072839876.1">
    <property type="nucleotide sequence ID" value="NZ_FQVF01000009.1"/>
</dbReference>
<proteinExistence type="predicted"/>
<dbReference type="AlphaFoldDB" id="A0A1M5D5N8"/>
<dbReference type="OrthoDB" id="6104366at2"/>
<feature type="signal peptide" evidence="1">
    <location>
        <begin position="1"/>
        <end position="29"/>
    </location>
</feature>